<dbReference type="EMBL" id="LCRN01000065">
    <property type="protein sequence ID" value="KKW34611.1"/>
    <property type="molecule type" value="Genomic_DNA"/>
</dbReference>
<reference evidence="2 3" key="1">
    <citation type="journal article" date="2015" name="Nature">
        <title>rRNA introns, odd ribosomes, and small enigmatic genomes across a large radiation of phyla.</title>
        <authorList>
            <person name="Brown C.T."/>
            <person name="Hug L.A."/>
            <person name="Thomas B.C."/>
            <person name="Sharon I."/>
            <person name="Castelle C.J."/>
            <person name="Singh A."/>
            <person name="Wilkins M.J."/>
            <person name="Williams K.H."/>
            <person name="Banfield J.F."/>
        </authorList>
    </citation>
    <scope>NUCLEOTIDE SEQUENCE [LARGE SCALE GENOMIC DNA]</scope>
</reference>
<dbReference type="Pfam" id="PF04977">
    <property type="entry name" value="DivIC"/>
    <property type="match status" value="1"/>
</dbReference>
<dbReference type="Proteomes" id="UP000033865">
    <property type="component" value="Unassembled WGS sequence"/>
</dbReference>
<dbReference type="AlphaFoldDB" id="A0A0G1XUH7"/>
<name>A0A0G1XUH7_9BACT</name>
<comment type="caution">
    <text evidence="2">The sequence shown here is derived from an EMBL/GenBank/DDBJ whole genome shotgun (WGS) entry which is preliminary data.</text>
</comment>
<proteinExistence type="predicted"/>
<dbReference type="InterPro" id="IPR007060">
    <property type="entry name" value="FtsL/DivIC"/>
</dbReference>
<protein>
    <recommendedName>
        <fullName evidence="4">Septum formation initiator</fullName>
    </recommendedName>
</protein>
<evidence type="ECO:0000313" key="3">
    <source>
        <dbReference type="Proteomes" id="UP000033865"/>
    </source>
</evidence>
<accession>A0A0G1XUH7</accession>
<keyword evidence="1" id="KW-0175">Coiled coil</keyword>
<sequence length="136" mass="16016">MSTRRKRGRTLLRPRTLVILIAIFCAVSFAYVRTVQRGAVLDTRIQSLQGDIDELSRRREELLQLKDLTESSEFVEREARARLGLKRVGERVIIVPSKVIEPYVRDAGEGNELSEEYQGMSYPRRWFYYFFGQRER</sequence>
<evidence type="ECO:0000256" key="1">
    <source>
        <dbReference type="SAM" id="Coils"/>
    </source>
</evidence>
<evidence type="ECO:0008006" key="4">
    <source>
        <dbReference type="Google" id="ProtNLM"/>
    </source>
</evidence>
<evidence type="ECO:0000313" key="2">
    <source>
        <dbReference type="EMBL" id="KKW34611.1"/>
    </source>
</evidence>
<gene>
    <name evidence="2" type="ORF">UY82_C0065G0004</name>
</gene>
<feature type="coiled-coil region" evidence="1">
    <location>
        <begin position="45"/>
        <end position="72"/>
    </location>
</feature>
<organism evidence="2 3">
    <name type="scientific">Candidatus Uhrbacteria bacterium GW2011_GWC2_53_7</name>
    <dbReference type="NCBI Taxonomy" id="1618986"/>
    <lineage>
        <taxon>Bacteria</taxon>
        <taxon>Candidatus Uhriibacteriota</taxon>
    </lineage>
</organism>